<proteinExistence type="predicted"/>
<keyword evidence="3" id="KW-1185">Reference proteome</keyword>
<protein>
    <recommendedName>
        <fullName evidence="1">Glycoside hydrolase family 5 C-terminal domain-containing protein</fullName>
    </recommendedName>
</protein>
<accession>A0ABD2QCU1</accession>
<dbReference type="EMBL" id="JBJKFK010000442">
    <property type="protein sequence ID" value="KAL3317032.1"/>
    <property type="molecule type" value="Genomic_DNA"/>
</dbReference>
<name>A0ABD2QCU1_9PLAT</name>
<comment type="caution">
    <text evidence="2">The sequence shown here is derived from an EMBL/GenBank/DDBJ whole genome shotgun (WGS) entry which is preliminary data.</text>
</comment>
<gene>
    <name evidence="2" type="ORF">Ciccas_004308</name>
</gene>
<evidence type="ECO:0000313" key="2">
    <source>
        <dbReference type="EMBL" id="KAL3317032.1"/>
    </source>
</evidence>
<feature type="non-terminal residue" evidence="2">
    <location>
        <position position="1"/>
    </location>
</feature>
<feature type="domain" description="Glycoside hydrolase family 5 C-terminal" evidence="1">
    <location>
        <begin position="81"/>
        <end position="160"/>
    </location>
</feature>
<evidence type="ECO:0000259" key="1">
    <source>
        <dbReference type="Pfam" id="PF18564"/>
    </source>
</evidence>
<organism evidence="2 3">
    <name type="scientific">Cichlidogyrus casuarinus</name>
    <dbReference type="NCBI Taxonomy" id="1844966"/>
    <lineage>
        <taxon>Eukaryota</taxon>
        <taxon>Metazoa</taxon>
        <taxon>Spiralia</taxon>
        <taxon>Lophotrochozoa</taxon>
        <taxon>Platyhelminthes</taxon>
        <taxon>Monogenea</taxon>
        <taxon>Monopisthocotylea</taxon>
        <taxon>Dactylogyridea</taxon>
        <taxon>Ancyrocephalidae</taxon>
        <taxon>Cichlidogyrus</taxon>
    </lineage>
</organism>
<dbReference type="AlphaFoldDB" id="A0ABD2QCU1"/>
<evidence type="ECO:0000313" key="3">
    <source>
        <dbReference type="Proteomes" id="UP001626550"/>
    </source>
</evidence>
<sequence>VMLKKVMESSKASVELTGGGRFLTEFGLCAPDGKPNTINTIECNNVMQIADSEFQSWTYWDSMFFTKDGKPDMKQLMSFSRVYPEATCGIPGTMFFNTTNGYFKYEFSAVMPAKAAKAMDSSDIPAGFPLLDLFVPEAVHYNGTMRYYIKISPVNITYNKLPDSVSTYRFGSSQVIVAETVITVEIIPKE</sequence>
<dbReference type="InterPro" id="IPR041036">
    <property type="entry name" value="GH5_C"/>
</dbReference>
<dbReference type="Pfam" id="PF18564">
    <property type="entry name" value="Glyco_hydro_5_C"/>
    <property type="match status" value="1"/>
</dbReference>
<dbReference type="Proteomes" id="UP001626550">
    <property type="component" value="Unassembled WGS sequence"/>
</dbReference>
<reference evidence="2 3" key="1">
    <citation type="submission" date="2024-11" db="EMBL/GenBank/DDBJ databases">
        <title>Adaptive evolution of stress response genes in parasites aligns with host niche diversity.</title>
        <authorList>
            <person name="Hahn C."/>
            <person name="Resl P."/>
        </authorList>
    </citation>
    <scope>NUCLEOTIDE SEQUENCE [LARGE SCALE GENOMIC DNA]</scope>
    <source>
        <strain evidence="2">EGGRZ-B1_66</strain>
        <tissue evidence="2">Body</tissue>
    </source>
</reference>